<sequence>MQKVGKIAFALVTGVIGLLYITRAVNYTVIDNLHLVIHEAGHLLLTFCGEFIYILGGSLMQLAVPITFIVYFYRRRDRYAMGFALIWLGLSAINLSYYIADARAKILPLLGGEGSIHDWEYLLSKLHLLSADAFLGGLTFIVGAAVVITGVVIMIRDGLSRTTEMV</sequence>
<organism evidence="2 3">
    <name type="scientific">candidate division WWE3 bacterium</name>
    <dbReference type="NCBI Taxonomy" id="2053526"/>
    <lineage>
        <taxon>Bacteria</taxon>
        <taxon>Katanobacteria</taxon>
    </lineage>
</organism>
<feature type="transmembrane region" description="Helical" evidence="1">
    <location>
        <begin position="80"/>
        <end position="100"/>
    </location>
</feature>
<evidence type="ECO:0000313" key="2">
    <source>
        <dbReference type="EMBL" id="MCA9391672.1"/>
    </source>
</evidence>
<dbReference type="AlphaFoldDB" id="A0A955LJZ9"/>
<reference evidence="2" key="2">
    <citation type="journal article" date="2021" name="Microbiome">
        <title>Successional dynamics and alternative stable states in a saline activated sludge microbial community over 9 years.</title>
        <authorList>
            <person name="Wang Y."/>
            <person name="Ye J."/>
            <person name="Ju F."/>
            <person name="Liu L."/>
            <person name="Boyd J.A."/>
            <person name="Deng Y."/>
            <person name="Parks D.H."/>
            <person name="Jiang X."/>
            <person name="Yin X."/>
            <person name="Woodcroft B.J."/>
            <person name="Tyson G.W."/>
            <person name="Hugenholtz P."/>
            <person name="Polz M.F."/>
            <person name="Zhang T."/>
        </authorList>
    </citation>
    <scope>NUCLEOTIDE SEQUENCE</scope>
    <source>
        <strain evidence="2">HKST-UBA03</strain>
    </source>
</reference>
<accession>A0A955LJZ9</accession>
<dbReference type="Proteomes" id="UP000751518">
    <property type="component" value="Unassembled WGS sequence"/>
</dbReference>
<comment type="caution">
    <text evidence="2">The sequence shown here is derived from an EMBL/GenBank/DDBJ whole genome shotgun (WGS) entry which is preliminary data.</text>
</comment>
<keyword evidence="1" id="KW-0472">Membrane</keyword>
<keyword evidence="1" id="KW-0812">Transmembrane</keyword>
<name>A0A955LJZ9_UNCKA</name>
<proteinExistence type="predicted"/>
<feature type="transmembrane region" description="Helical" evidence="1">
    <location>
        <begin position="133"/>
        <end position="155"/>
    </location>
</feature>
<evidence type="ECO:0000256" key="1">
    <source>
        <dbReference type="SAM" id="Phobius"/>
    </source>
</evidence>
<protein>
    <submittedName>
        <fullName evidence="2">Uncharacterized protein</fullName>
    </submittedName>
</protein>
<keyword evidence="1" id="KW-1133">Transmembrane helix</keyword>
<feature type="transmembrane region" description="Helical" evidence="1">
    <location>
        <begin position="51"/>
        <end position="73"/>
    </location>
</feature>
<reference evidence="2" key="1">
    <citation type="submission" date="2020-04" db="EMBL/GenBank/DDBJ databases">
        <authorList>
            <person name="Zhang T."/>
        </authorList>
    </citation>
    <scope>NUCLEOTIDE SEQUENCE</scope>
    <source>
        <strain evidence="2">HKST-UBA03</strain>
    </source>
</reference>
<gene>
    <name evidence="2" type="ORF">KC614_00515</name>
</gene>
<dbReference type="EMBL" id="JAGQKZ010000002">
    <property type="protein sequence ID" value="MCA9391672.1"/>
    <property type="molecule type" value="Genomic_DNA"/>
</dbReference>
<evidence type="ECO:0000313" key="3">
    <source>
        <dbReference type="Proteomes" id="UP000751518"/>
    </source>
</evidence>